<dbReference type="PRINTS" id="PR00080">
    <property type="entry name" value="SDRFAMILY"/>
</dbReference>
<dbReference type="SUPFAM" id="SSF51735">
    <property type="entry name" value="NAD(P)-binding Rossmann-fold domains"/>
    <property type="match status" value="1"/>
</dbReference>
<evidence type="ECO:0000256" key="2">
    <source>
        <dbReference type="ARBA" id="ARBA00023002"/>
    </source>
</evidence>
<organism evidence="4 5">
    <name type="scientific">Actinoplanes aureus</name>
    <dbReference type="NCBI Taxonomy" id="2792083"/>
    <lineage>
        <taxon>Bacteria</taxon>
        <taxon>Bacillati</taxon>
        <taxon>Actinomycetota</taxon>
        <taxon>Actinomycetes</taxon>
        <taxon>Micromonosporales</taxon>
        <taxon>Micromonosporaceae</taxon>
        <taxon>Actinoplanes</taxon>
    </lineage>
</organism>
<comment type="similarity">
    <text evidence="1 3">Belongs to the short-chain dehydrogenases/reductases (SDR) family.</text>
</comment>
<comment type="caution">
    <text evidence="4">The sequence shown here is derived from an EMBL/GenBank/DDBJ whole genome shotgun (WGS) entry which is preliminary data.</text>
</comment>
<name>A0A931C8V9_9ACTN</name>
<dbReference type="PROSITE" id="PS00061">
    <property type="entry name" value="ADH_SHORT"/>
    <property type="match status" value="1"/>
</dbReference>
<dbReference type="PANTHER" id="PTHR43976">
    <property type="entry name" value="SHORT CHAIN DEHYDROGENASE"/>
    <property type="match status" value="1"/>
</dbReference>
<dbReference type="InterPro" id="IPR020904">
    <property type="entry name" value="Sc_DH/Rdtase_CS"/>
</dbReference>
<dbReference type="Gene3D" id="3.40.50.720">
    <property type="entry name" value="NAD(P)-binding Rossmann-like Domain"/>
    <property type="match status" value="1"/>
</dbReference>
<dbReference type="NCBIfam" id="NF004824">
    <property type="entry name" value="PRK06180.1"/>
    <property type="match status" value="1"/>
</dbReference>
<keyword evidence="2" id="KW-0560">Oxidoreductase</keyword>
<dbReference type="InterPro" id="IPR051911">
    <property type="entry name" value="SDR_oxidoreductase"/>
</dbReference>
<gene>
    <name evidence="4" type="ORF">I4J89_29350</name>
</gene>
<dbReference type="InterPro" id="IPR002347">
    <property type="entry name" value="SDR_fam"/>
</dbReference>
<dbReference type="CDD" id="cd05374">
    <property type="entry name" value="17beta-HSD-like_SDR_c"/>
    <property type="match status" value="1"/>
</dbReference>
<evidence type="ECO:0000256" key="3">
    <source>
        <dbReference type="RuleBase" id="RU000363"/>
    </source>
</evidence>
<dbReference type="Pfam" id="PF00106">
    <property type="entry name" value="adh_short"/>
    <property type="match status" value="1"/>
</dbReference>
<dbReference type="AlphaFoldDB" id="A0A931C8V9"/>
<keyword evidence="5" id="KW-1185">Reference proteome</keyword>
<dbReference type="PRINTS" id="PR00081">
    <property type="entry name" value="GDHRDH"/>
</dbReference>
<dbReference type="GO" id="GO:0016491">
    <property type="term" value="F:oxidoreductase activity"/>
    <property type="evidence" value="ECO:0007669"/>
    <property type="project" value="UniProtKB-KW"/>
</dbReference>
<dbReference type="RefSeq" id="WP_196417333.1">
    <property type="nucleotide sequence ID" value="NZ_JADQTO010000015.1"/>
</dbReference>
<dbReference type="InterPro" id="IPR036291">
    <property type="entry name" value="NAD(P)-bd_dom_sf"/>
</dbReference>
<evidence type="ECO:0000313" key="4">
    <source>
        <dbReference type="EMBL" id="MBG0565565.1"/>
    </source>
</evidence>
<reference evidence="4" key="1">
    <citation type="submission" date="2020-11" db="EMBL/GenBank/DDBJ databases">
        <title>Isolation and identification of active actinomycetes.</title>
        <authorList>
            <person name="Sun X."/>
        </authorList>
    </citation>
    <scope>NUCLEOTIDE SEQUENCE</scope>
    <source>
        <strain evidence="4">NEAU-A11</strain>
    </source>
</reference>
<dbReference type="Proteomes" id="UP000598146">
    <property type="component" value="Unassembled WGS sequence"/>
</dbReference>
<sequence>MTDNVWLITGASSGFGRALTEAAVAAGDVVVAAARRTEALADLVDAHPDRVEAVRLDVTAASAAATVADVEARYGRVDVLVNNAGRGQVGAAEETTDAELRELFEVHVFGPATLTRAVLPGMRARRRGAIVQMSSFGGQVAYPGFSAYCATKFALEGYSEALAAEVGPLGIRVLIVEPGAFRTGFSGASLGESVELPDYAGTAGPTRRMIKGIDGTQPGDPAKAAAAILTALNAEQTPLRLPLGDDAVDGILAHLTEVHDEVRRWEPISRATAFPVGVPR</sequence>
<evidence type="ECO:0000256" key="1">
    <source>
        <dbReference type="ARBA" id="ARBA00006484"/>
    </source>
</evidence>
<accession>A0A931C8V9</accession>
<dbReference type="EMBL" id="JADQTO010000015">
    <property type="protein sequence ID" value="MBG0565565.1"/>
    <property type="molecule type" value="Genomic_DNA"/>
</dbReference>
<protein>
    <submittedName>
        <fullName evidence="4">SDR family NAD(P)-dependent oxidoreductase</fullName>
    </submittedName>
</protein>
<proteinExistence type="inferred from homology"/>
<dbReference type="PANTHER" id="PTHR43976:SF16">
    <property type="entry name" value="SHORT-CHAIN DEHYDROGENASE_REDUCTASE FAMILY PROTEIN"/>
    <property type="match status" value="1"/>
</dbReference>
<evidence type="ECO:0000313" key="5">
    <source>
        <dbReference type="Proteomes" id="UP000598146"/>
    </source>
</evidence>